<evidence type="ECO:0000313" key="3">
    <source>
        <dbReference type="Proteomes" id="UP000094385"/>
    </source>
</evidence>
<sequence length="85" mass="9302">IAINQIKKCAEVALYQTAILNDEIARLQETVQQKKKKKGTTRSFINSSTILTGVDGRQRTPGQKESVEEGDGDSIVLNTSAKNKP</sequence>
<organism evidence="2 3">
    <name type="scientific">Lipomyces starkeyi NRRL Y-11557</name>
    <dbReference type="NCBI Taxonomy" id="675824"/>
    <lineage>
        <taxon>Eukaryota</taxon>
        <taxon>Fungi</taxon>
        <taxon>Dikarya</taxon>
        <taxon>Ascomycota</taxon>
        <taxon>Saccharomycotina</taxon>
        <taxon>Lipomycetes</taxon>
        <taxon>Lipomycetales</taxon>
        <taxon>Lipomycetaceae</taxon>
        <taxon>Lipomyces</taxon>
    </lineage>
</organism>
<gene>
    <name evidence="2" type="ORF">LIPSTDRAFT_75607</name>
</gene>
<accession>A0A1E3PWZ6</accession>
<dbReference type="AlphaFoldDB" id="A0A1E3PWZ6"/>
<keyword evidence="3" id="KW-1185">Reference proteome</keyword>
<evidence type="ECO:0000256" key="1">
    <source>
        <dbReference type="SAM" id="MobiDB-lite"/>
    </source>
</evidence>
<reference evidence="2 3" key="1">
    <citation type="journal article" date="2016" name="Proc. Natl. Acad. Sci. U.S.A.">
        <title>Comparative genomics of biotechnologically important yeasts.</title>
        <authorList>
            <person name="Riley R."/>
            <person name="Haridas S."/>
            <person name="Wolfe K.H."/>
            <person name="Lopes M.R."/>
            <person name="Hittinger C.T."/>
            <person name="Goeker M."/>
            <person name="Salamov A.A."/>
            <person name="Wisecaver J.H."/>
            <person name="Long T.M."/>
            <person name="Calvey C.H."/>
            <person name="Aerts A.L."/>
            <person name="Barry K.W."/>
            <person name="Choi C."/>
            <person name="Clum A."/>
            <person name="Coughlan A.Y."/>
            <person name="Deshpande S."/>
            <person name="Douglass A.P."/>
            <person name="Hanson S.J."/>
            <person name="Klenk H.-P."/>
            <person name="LaButti K.M."/>
            <person name="Lapidus A."/>
            <person name="Lindquist E.A."/>
            <person name="Lipzen A.M."/>
            <person name="Meier-Kolthoff J.P."/>
            <person name="Ohm R.A."/>
            <person name="Otillar R.P."/>
            <person name="Pangilinan J.L."/>
            <person name="Peng Y."/>
            <person name="Rokas A."/>
            <person name="Rosa C.A."/>
            <person name="Scheuner C."/>
            <person name="Sibirny A.A."/>
            <person name="Slot J.C."/>
            <person name="Stielow J.B."/>
            <person name="Sun H."/>
            <person name="Kurtzman C.P."/>
            <person name="Blackwell M."/>
            <person name="Grigoriev I.V."/>
            <person name="Jeffries T.W."/>
        </authorList>
    </citation>
    <scope>NUCLEOTIDE SEQUENCE [LARGE SCALE GENOMIC DNA]</scope>
    <source>
        <strain evidence="2 3">NRRL Y-11557</strain>
    </source>
</reference>
<evidence type="ECO:0000313" key="2">
    <source>
        <dbReference type="EMBL" id="ODQ69953.1"/>
    </source>
</evidence>
<feature type="non-terminal residue" evidence="2">
    <location>
        <position position="85"/>
    </location>
</feature>
<dbReference type="EMBL" id="KV454302">
    <property type="protein sequence ID" value="ODQ69953.1"/>
    <property type="molecule type" value="Genomic_DNA"/>
</dbReference>
<feature type="region of interest" description="Disordered" evidence="1">
    <location>
        <begin position="48"/>
        <end position="85"/>
    </location>
</feature>
<protein>
    <submittedName>
        <fullName evidence="2">Uncharacterized protein</fullName>
    </submittedName>
</protein>
<proteinExistence type="predicted"/>
<name>A0A1E3PWZ6_LIPST</name>
<feature type="non-terminal residue" evidence="2">
    <location>
        <position position="1"/>
    </location>
</feature>
<feature type="compositionally biased region" description="Polar residues" evidence="1">
    <location>
        <begin position="76"/>
        <end position="85"/>
    </location>
</feature>
<dbReference type="Proteomes" id="UP000094385">
    <property type="component" value="Unassembled WGS sequence"/>
</dbReference>